<keyword evidence="1" id="KW-0175">Coiled coil</keyword>
<dbReference type="EMBL" id="CP133616">
    <property type="protein sequence ID" value="WMV30119.1"/>
    <property type="molecule type" value="Genomic_DNA"/>
</dbReference>
<evidence type="ECO:0000313" key="3">
    <source>
        <dbReference type="Proteomes" id="UP001234989"/>
    </source>
</evidence>
<dbReference type="InterPro" id="IPR021109">
    <property type="entry name" value="Peptidase_aspartic_dom_sf"/>
</dbReference>
<name>A0AAF0QTK7_SOLVR</name>
<dbReference type="InterPro" id="IPR028919">
    <property type="entry name" value="Viral_movement"/>
</dbReference>
<dbReference type="Gene3D" id="2.40.70.10">
    <property type="entry name" value="Acid Proteases"/>
    <property type="match status" value="1"/>
</dbReference>
<evidence type="ECO:0008006" key="4">
    <source>
        <dbReference type="Google" id="ProtNLM"/>
    </source>
</evidence>
<dbReference type="AlphaFoldDB" id="A0AAF0QTK7"/>
<protein>
    <recommendedName>
        <fullName evidence="4">Movement protein</fullName>
    </recommendedName>
</protein>
<evidence type="ECO:0000313" key="2">
    <source>
        <dbReference type="EMBL" id="WMV30119.1"/>
    </source>
</evidence>
<proteinExistence type="predicted"/>
<dbReference type="PANTHER" id="PTHR47599:SF3">
    <property type="entry name" value="CELL-TO-CELL MOVEMENT PROTEIN"/>
    <property type="match status" value="1"/>
</dbReference>
<dbReference type="PANTHER" id="PTHR47599">
    <property type="entry name" value="CELL-TO-CELL MOVEMENT PROTEIN"/>
    <property type="match status" value="1"/>
</dbReference>
<gene>
    <name evidence="2" type="ORF">MTR67_023504</name>
</gene>
<keyword evidence="3" id="KW-1185">Reference proteome</keyword>
<evidence type="ECO:0000256" key="1">
    <source>
        <dbReference type="ARBA" id="ARBA00023054"/>
    </source>
</evidence>
<sequence length="401" mass="47168">MINKEEYTNEESTEQKVIFDTNIFEQIKGKELDLSVEKIFKIPLIRNIFKRQKEEYYVVSQKEHIIDCKYTKGKARIPIINKRIINKEIQEIKAKEPIKYVHLGGTEILIKACFREGIDTPVEIYLADDRIVEPIERSIISAVKGNLIYQKFKFIISANYSVAINDRYIDKSLVLYWKMSGIELAPGSKIFTARCKNLYVLTTKHKITAKNKINKIKIENTFEQIVTVIDNNDYSYKEIDIEEDLEIVSDRISTSKRIKNIDKNIDTSQPLRKSVEYQRIKEIEPYHYYITGIIEQRKHIIIINTGQEENYIPRELVSEEEITSKEQVCPELPKELLHIEETTQKEIIIGGIIILIDFKIYQEDNIILGIKWLEEMKPYNLENTQLTITYKNKKIIIKRVV</sequence>
<dbReference type="Proteomes" id="UP001234989">
    <property type="component" value="Chromosome 5"/>
</dbReference>
<reference evidence="2" key="1">
    <citation type="submission" date="2023-08" db="EMBL/GenBank/DDBJ databases">
        <title>A de novo genome assembly of Solanum verrucosum Schlechtendal, a Mexican diploid species geographically isolated from the other diploid A-genome species in potato relatives.</title>
        <authorList>
            <person name="Hosaka K."/>
        </authorList>
    </citation>
    <scope>NUCLEOTIDE SEQUENCE</scope>
    <source>
        <tissue evidence="2">Young leaves</tissue>
    </source>
</reference>
<organism evidence="2 3">
    <name type="scientific">Solanum verrucosum</name>
    <dbReference type="NCBI Taxonomy" id="315347"/>
    <lineage>
        <taxon>Eukaryota</taxon>
        <taxon>Viridiplantae</taxon>
        <taxon>Streptophyta</taxon>
        <taxon>Embryophyta</taxon>
        <taxon>Tracheophyta</taxon>
        <taxon>Spermatophyta</taxon>
        <taxon>Magnoliopsida</taxon>
        <taxon>eudicotyledons</taxon>
        <taxon>Gunneridae</taxon>
        <taxon>Pentapetalae</taxon>
        <taxon>asterids</taxon>
        <taxon>lamiids</taxon>
        <taxon>Solanales</taxon>
        <taxon>Solanaceae</taxon>
        <taxon>Solanoideae</taxon>
        <taxon>Solaneae</taxon>
        <taxon>Solanum</taxon>
    </lineage>
</organism>
<dbReference type="InterPro" id="IPR051596">
    <property type="entry name" value="Caulimoviridae_Movement"/>
</dbReference>
<dbReference type="Pfam" id="PF01107">
    <property type="entry name" value="MP"/>
    <property type="match status" value="1"/>
</dbReference>
<accession>A0AAF0QTK7</accession>